<dbReference type="InterPro" id="IPR008081">
    <property type="entry name" value="Cytoplasmic_FMR1-int"/>
</dbReference>
<keyword evidence="2" id="KW-0472">Membrane</keyword>
<comment type="similarity">
    <text evidence="1">Belongs to the CYFIP family.</text>
</comment>
<dbReference type="PANTHER" id="PTHR12195">
    <property type="entry name" value="CYTOPLASMIC FMR1-INTERACTING PROTEIN-RELATED"/>
    <property type="match status" value="1"/>
</dbReference>
<dbReference type="PRINTS" id="PR01698">
    <property type="entry name" value="CYTOFMRPINTP"/>
</dbReference>
<evidence type="ECO:0000313" key="4">
    <source>
        <dbReference type="EMBL" id="CAI8015444.1"/>
    </source>
</evidence>
<dbReference type="Pfam" id="PF07159">
    <property type="entry name" value="CYRIA-B_Rac1-bd"/>
    <property type="match status" value="1"/>
</dbReference>
<dbReference type="PIRSF" id="PIRSF008153">
    <property type="entry name" value="FMR1_interacting"/>
    <property type="match status" value="1"/>
</dbReference>
<feature type="domain" description="CYRIA/CYRIB Rac1 binding" evidence="3">
    <location>
        <begin position="58"/>
        <end position="250"/>
    </location>
</feature>
<keyword evidence="5" id="KW-1185">Reference proteome</keyword>
<gene>
    <name evidence="4" type="ORF">GBAR_LOCUS9565</name>
</gene>
<reference evidence="4" key="1">
    <citation type="submission" date="2023-03" db="EMBL/GenBank/DDBJ databases">
        <authorList>
            <person name="Steffen K."/>
            <person name="Cardenas P."/>
        </authorList>
    </citation>
    <scope>NUCLEOTIDE SEQUENCE</scope>
</reference>
<evidence type="ECO:0000259" key="3">
    <source>
        <dbReference type="Pfam" id="PF07159"/>
    </source>
</evidence>
<evidence type="ECO:0000256" key="2">
    <source>
        <dbReference type="SAM" id="Phobius"/>
    </source>
</evidence>
<comment type="caution">
    <text evidence="4">The sequence shown here is derived from an EMBL/GenBank/DDBJ whole genome shotgun (WGS) entry which is preliminary data.</text>
</comment>
<organism evidence="4 5">
    <name type="scientific">Geodia barretti</name>
    <name type="common">Barrett's horny sponge</name>
    <dbReference type="NCBI Taxonomy" id="519541"/>
    <lineage>
        <taxon>Eukaryota</taxon>
        <taxon>Metazoa</taxon>
        <taxon>Porifera</taxon>
        <taxon>Demospongiae</taxon>
        <taxon>Heteroscleromorpha</taxon>
        <taxon>Tetractinellida</taxon>
        <taxon>Astrophorina</taxon>
        <taxon>Geodiidae</taxon>
        <taxon>Geodia</taxon>
    </lineage>
</organism>
<dbReference type="GO" id="GO:0031267">
    <property type="term" value="F:small GTPase binding"/>
    <property type="evidence" value="ECO:0007669"/>
    <property type="project" value="InterPro"/>
</dbReference>
<name>A0AA35WCH5_GEOBA</name>
<keyword evidence="2" id="KW-1133">Transmembrane helix</keyword>
<evidence type="ECO:0000256" key="1">
    <source>
        <dbReference type="ARBA" id="ARBA00025790"/>
    </source>
</evidence>
<protein>
    <submittedName>
        <fullName evidence="4">Cytoplasmic FMR1-interacting protein 2</fullName>
    </submittedName>
</protein>
<dbReference type="EMBL" id="CASHTH010001443">
    <property type="protein sequence ID" value="CAI8015444.1"/>
    <property type="molecule type" value="Genomic_DNA"/>
</dbReference>
<feature type="transmembrane region" description="Helical" evidence="2">
    <location>
        <begin position="308"/>
        <end position="328"/>
    </location>
</feature>
<proteinExistence type="inferred from homology"/>
<dbReference type="AlphaFoldDB" id="A0AA35WCH5"/>
<dbReference type="GO" id="GO:0030833">
    <property type="term" value="P:regulation of actin filament polymerization"/>
    <property type="evidence" value="ECO:0007669"/>
    <property type="project" value="InterPro"/>
</dbReference>
<dbReference type="Proteomes" id="UP001174909">
    <property type="component" value="Unassembled WGS sequence"/>
</dbReference>
<keyword evidence="2" id="KW-0812">Transmembrane</keyword>
<dbReference type="GO" id="GO:0005737">
    <property type="term" value="C:cytoplasm"/>
    <property type="evidence" value="ECO:0007669"/>
    <property type="project" value="UniProtKB-ARBA"/>
</dbReference>
<sequence length="329" mass="37256">MATLQDALTNVRCLEALALPDEQPTIEPEPASVVYEVSFDTNFADRTAFITGIGKYNEEATICSGLNVILDEGESYAALLYTWRSMSRAVPAIKNQEQANRMEIYQKTVSILGPEVNKAKEMMRFVFSASTRFCDEVRTLAHPEKRKDFISETYLLTLAKLINMFATLDALKNMKACVNNDLACYKRAEGILNRGNVDAFSLQESQNLSIFFATNNSVTSHLKKQLEEVSGYEDILVETMNLCCQYFEQHVYMVPKEKYMLIKAVGYGLVLLDGNVVNINKLQKKLVLSRIDRLFRVRSTALFDTHCTIVHVIGVIVTTVYLCLFNCWL</sequence>
<accession>A0AA35WCH5</accession>
<evidence type="ECO:0000313" key="5">
    <source>
        <dbReference type="Proteomes" id="UP001174909"/>
    </source>
</evidence>
<dbReference type="InterPro" id="IPR009828">
    <property type="entry name" value="CYRIA/CYRIB_Rac1-bd"/>
</dbReference>